<dbReference type="Proteomes" id="UP000182635">
    <property type="component" value="Unassembled WGS sequence"/>
</dbReference>
<dbReference type="GeneID" id="29803436"/>
<evidence type="ECO:0000256" key="6">
    <source>
        <dbReference type="ARBA" id="ARBA00023136"/>
    </source>
</evidence>
<keyword evidence="5 7" id="KW-1133">Transmembrane helix</keyword>
<dbReference type="PROSITE" id="PS50928">
    <property type="entry name" value="ABC_TM1"/>
    <property type="match status" value="1"/>
</dbReference>
<comment type="similarity">
    <text evidence="7">Belongs to the binding-protein-dependent transport system permease family.</text>
</comment>
<organism evidence="10 11">
    <name type="scientific">Ligilactobacillus ruminis DSM 20403 = NBRC 102161</name>
    <dbReference type="NCBI Taxonomy" id="1423798"/>
    <lineage>
        <taxon>Bacteria</taxon>
        <taxon>Bacillati</taxon>
        <taxon>Bacillota</taxon>
        <taxon>Bacilli</taxon>
        <taxon>Lactobacillales</taxon>
        <taxon>Lactobacillaceae</taxon>
        <taxon>Ligilactobacillus</taxon>
    </lineage>
</organism>
<protein>
    <submittedName>
        <fullName evidence="10">Polar amino acid transport system substrate-binding protein</fullName>
    </submittedName>
</protein>
<evidence type="ECO:0000313" key="11">
    <source>
        <dbReference type="Proteomes" id="UP000182635"/>
    </source>
</evidence>
<dbReference type="Gene3D" id="3.40.190.10">
    <property type="entry name" value="Periplasmic binding protein-like II"/>
    <property type="match status" value="2"/>
</dbReference>
<evidence type="ECO:0000256" key="1">
    <source>
        <dbReference type="ARBA" id="ARBA00004651"/>
    </source>
</evidence>
<reference evidence="11" key="1">
    <citation type="submission" date="2016-10" db="EMBL/GenBank/DDBJ databases">
        <authorList>
            <person name="Varghese N."/>
            <person name="Submissions S."/>
        </authorList>
    </citation>
    <scope>NUCLEOTIDE SEQUENCE [LARGE SCALE GENOMIC DNA]</scope>
    <source>
        <strain evidence="11">DSM 20403</strain>
    </source>
</reference>
<evidence type="ECO:0000256" key="2">
    <source>
        <dbReference type="ARBA" id="ARBA00022448"/>
    </source>
</evidence>
<evidence type="ECO:0000256" key="8">
    <source>
        <dbReference type="SAM" id="SignalP"/>
    </source>
</evidence>
<dbReference type="SMART" id="SM00062">
    <property type="entry name" value="PBPb"/>
    <property type="match status" value="1"/>
</dbReference>
<dbReference type="GO" id="GO:0015276">
    <property type="term" value="F:ligand-gated monoatomic ion channel activity"/>
    <property type="evidence" value="ECO:0007669"/>
    <property type="project" value="InterPro"/>
</dbReference>
<keyword evidence="8" id="KW-0732">Signal</keyword>
<feature type="domain" description="ABC transmembrane type-1" evidence="9">
    <location>
        <begin position="284"/>
        <end position="473"/>
    </location>
</feature>
<comment type="subcellular location">
    <subcellularLocation>
        <location evidence="1 7">Cell membrane</location>
        <topology evidence="1 7">Multi-pass membrane protein</topology>
    </subcellularLocation>
</comment>
<dbReference type="PANTHER" id="PTHR30614">
    <property type="entry name" value="MEMBRANE COMPONENT OF AMINO ACID ABC TRANSPORTER"/>
    <property type="match status" value="1"/>
</dbReference>
<dbReference type="EMBL" id="FOPI01000007">
    <property type="protein sequence ID" value="SFG24107.1"/>
    <property type="molecule type" value="Genomic_DNA"/>
</dbReference>
<keyword evidence="4 7" id="KW-0812">Transmembrane</keyword>
<dbReference type="Gene3D" id="1.10.3720.10">
    <property type="entry name" value="MetI-like"/>
    <property type="match status" value="1"/>
</dbReference>
<keyword evidence="2 7" id="KW-0813">Transport</keyword>
<feature type="transmembrane region" description="Helical" evidence="7">
    <location>
        <begin position="323"/>
        <end position="343"/>
    </location>
</feature>
<dbReference type="CDD" id="cd06261">
    <property type="entry name" value="TM_PBP2"/>
    <property type="match status" value="1"/>
</dbReference>
<dbReference type="InterPro" id="IPR001638">
    <property type="entry name" value="Solute-binding_3/MltF_N"/>
</dbReference>
<evidence type="ECO:0000256" key="3">
    <source>
        <dbReference type="ARBA" id="ARBA00022475"/>
    </source>
</evidence>
<proteinExistence type="inferred from homology"/>
<dbReference type="SMART" id="SM00079">
    <property type="entry name" value="PBPe"/>
    <property type="match status" value="1"/>
</dbReference>
<dbReference type="OrthoDB" id="9774451at2"/>
<feature type="transmembrane region" description="Helical" evidence="7">
    <location>
        <begin position="452"/>
        <end position="472"/>
    </location>
</feature>
<dbReference type="InterPro" id="IPR043429">
    <property type="entry name" value="ArtM/GltK/GlnP/TcyL/YhdX-like"/>
</dbReference>
<dbReference type="Pfam" id="PF00528">
    <property type="entry name" value="BPD_transp_1"/>
    <property type="match status" value="1"/>
</dbReference>
<dbReference type="AlphaFoldDB" id="A0A1I2QCW6"/>
<keyword evidence="3" id="KW-1003">Cell membrane</keyword>
<evidence type="ECO:0000259" key="9">
    <source>
        <dbReference type="PROSITE" id="PS50928"/>
    </source>
</evidence>
<dbReference type="CDD" id="cd13619">
    <property type="entry name" value="PBP2_GlnP"/>
    <property type="match status" value="1"/>
</dbReference>
<dbReference type="InterPro" id="IPR010065">
    <property type="entry name" value="AA_ABC_transptr_permease_3TM"/>
</dbReference>
<evidence type="ECO:0000256" key="4">
    <source>
        <dbReference type="ARBA" id="ARBA00022692"/>
    </source>
</evidence>
<dbReference type="PANTHER" id="PTHR30614:SF46">
    <property type="entry name" value="ABC TRANSPORTER MEMBRANE SPANNING PERMEASE-GLUTAMINE TRANSPORT"/>
    <property type="match status" value="1"/>
</dbReference>
<gene>
    <name evidence="10" type="ORF">SAMN02910432_00487</name>
</gene>
<feature type="signal peptide" evidence="8">
    <location>
        <begin position="1"/>
        <end position="29"/>
    </location>
</feature>
<dbReference type="GO" id="GO:0043190">
    <property type="term" value="C:ATP-binding cassette (ABC) transporter complex"/>
    <property type="evidence" value="ECO:0007669"/>
    <property type="project" value="InterPro"/>
</dbReference>
<keyword evidence="6 7" id="KW-0472">Membrane</keyword>
<dbReference type="SUPFAM" id="SSF53850">
    <property type="entry name" value="Periplasmic binding protein-like II"/>
    <property type="match status" value="1"/>
</dbReference>
<name>A0A1I2QCW6_9LACO</name>
<dbReference type="GO" id="GO:0006865">
    <property type="term" value="P:amino acid transport"/>
    <property type="evidence" value="ECO:0007669"/>
    <property type="project" value="TreeGrafter"/>
</dbReference>
<accession>A0A1I2QCW6</accession>
<dbReference type="InterPro" id="IPR001320">
    <property type="entry name" value="Iontro_rcpt_C"/>
</dbReference>
<dbReference type="InterPro" id="IPR000515">
    <property type="entry name" value="MetI-like"/>
</dbReference>
<feature type="chain" id="PRO_5010371302" evidence="8">
    <location>
        <begin position="30"/>
        <end position="482"/>
    </location>
</feature>
<dbReference type="Pfam" id="PF00497">
    <property type="entry name" value="SBP_bac_3"/>
    <property type="match status" value="1"/>
</dbReference>
<dbReference type="InterPro" id="IPR035906">
    <property type="entry name" value="MetI-like_sf"/>
</dbReference>
<evidence type="ECO:0000313" key="10">
    <source>
        <dbReference type="EMBL" id="SFG24107.1"/>
    </source>
</evidence>
<sequence>MKKIVSMLCAFLGLFMIGFTVQPSSTAQASEKTYVIDTDVTFPPFVYANEDNKYVGIDMDLIRAIAKEEGFKIKIRPVGFNAAVQSVSSGQADGVIAGMSITDERKAKFDFSDPYYSSGIVMGVKPNGDFKSLKDLKGKKVAVKTGTSGADYANSIKDKYGFKVVTFDDSDNMYNDVKNGNSAGCFEDSAVLAYGVKTGLGLKIATKSTNIGDYGFAVKKGHNKELMKMFNEGLAKLKKNGEYDKIIERYTGEKATHAKKEKAANSHTIIGLLKENGGVIVSGLFETIKLTVISIICATLFGILIGFLGVVPNKIAQGVSGAVIYIFRGLPLIVLALFIYNGIPSLTGSKIPAFVAGVITLMLNEGAYIAAFVKGGIEAVDSGQMEAARSLGLPFGKAMRKVVLPQGIKIMIPSFINQFIITLKDTSILSVIGLLELTQTGKIIIARNLEGFRVWTIVAVIYLVLITVLTLLSKWVERRIKD</sequence>
<feature type="transmembrane region" description="Helical" evidence="7">
    <location>
        <begin position="290"/>
        <end position="311"/>
    </location>
</feature>
<dbReference type="RefSeq" id="WP_014073791.1">
    <property type="nucleotide sequence ID" value="NZ_AYYL01000024.1"/>
</dbReference>
<evidence type="ECO:0000256" key="7">
    <source>
        <dbReference type="RuleBase" id="RU363032"/>
    </source>
</evidence>
<dbReference type="NCBIfam" id="TIGR01726">
    <property type="entry name" value="HEQRo_perm_3TM"/>
    <property type="match status" value="1"/>
</dbReference>
<dbReference type="SUPFAM" id="SSF161098">
    <property type="entry name" value="MetI-like"/>
    <property type="match status" value="1"/>
</dbReference>
<evidence type="ECO:0000256" key="5">
    <source>
        <dbReference type="ARBA" id="ARBA00022989"/>
    </source>
</evidence>